<evidence type="ECO:0000313" key="2">
    <source>
        <dbReference type="EMBL" id="GHD17825.1"/>
    </source>
</evidence>
<dbReference type="Proteomes" id="UP000638353">
    <property type="component" value="Unassembled WGS sequence"/>
</dbReference>
<proteinExistence type="predicted"/>
<protein>
    <submittedName>
        <fullName evidence="2">Uncharacterized protein</fullName>
    </submittedName>
</protein>
<gene>
    <name evidence="2" type="ORF">GCM10010334_79970</name>
</gene>
<name>A0A918X8I4_9ACTN</name>
<evidence type="ECO:0000313" key="3">
    <source>
        <dbReference type="Proteomes" id="UP000638353"/>
    </source>
</evidence>
<dbReference type="AlphaFoldDB" id="A0A918X8I4"/>
<sequence>MAARSRMALAKNDEQMAFRTAYGEQGRSPAALWRARIYAVRHLGSVRLEHHQLGNTEGVQKSYGCSSSEGQAGHGDRSFKGLLEREHPDHRATYGADGR</sequence>
<reference evidence="2" key="2">
    <citation type="submission" date="2020-09" db="EMBL/GenBank/DDBJ databases">
        <authorList>
            <person name="Sun Q."/>
            <person name="Ohkuma M."/>
        </authorList>
    </citation>
    <scope>NUCLEOTIDE SEQUENCE</scope>
    <source>
        <strain evidence="2">JCM 4637</strain>
    </source>
</reference>
<evidence type="ECO:0000256" key="1">
    <source>
        <dbReference type="SAM" id="MobiDB-lite"/>
    </source>
</evidence>
<feature type="region of interest" description="Disordered" evidence="1">
    <location>
        <begin position="56"/>
        <end position="99"/>
    </location>
</feature>
<dbReference type="EMBL" id="BMVC01000028">
    <property type="protein sequence ID" value="GHD17825.1"/>
    <property type="molecule type" value="Genomic_DNA"/>
</dbReference>
<feature type="compositionally biased region" description="Basic and acidic residues" evidence="1">
    <location>
        <begin position="74"/>
        <end position="99"/>
    </location>
</feature>
<reference evidence="2" key="1">
    <citation type="journal article" date="2014" name="Int. J. Syst. Evol. Microbiol.">
        <title>Complete genome sequence of Corynebacterium casei LMG S-19264T (=DSM 44701T), isolated from a smear-ripened cheese.</title>
        <authorList>
            <consortium name="US DOE Joint Genome Institute (JGI-PGF)"/>
            <person name="Walter F."/>
            <person name="Albersmeier A."/>
            <person name="Kalinowski J."/>
            <person name="Ruckert C."/>
        </authorList>
    </citation>
    <scope>NUCLEOTIDE SEQUENCE</scope>
    <source>
        <strain evidence="2">JCM 4637</strain>
    </source>
</reference>
<organism evidence="2 3">
    <name type="scientific">Streptomyces finlayi</name>
    <dbReference type="NCBI Taxonomy" id="67296"/>
    <lineage>
        <taxon>Bacteria</taxon>
        <taxon>Bacillati</taxon>
        <taxon>Actinomycetota</taxon>
        <taxon>Actinomycetes</taxon>
        <taxon>Kitasatosporales</taxon>
        <taxon>Streptomycetaceae</taxon>
        <taxon>Streptomyces</taxon>
    </lineage>
</organism>
<feature type="compositionally biased region" description="Polar residues" evidence="1">
    <location>
        <begin position="56"/>
        <end position="70"/>
    </location>
</feature>
<accession>A0A918X8I4</accession>
<comment type="caution">
    <text evidence="2">The sequence shown here is derived from an EMBL/GenBank/DDBJ whole genome shotgun (WGS) entry which is preliminary data.</text>
</comment>